<dbReference type="RefSeq" id="WP_081151109.1">
    <property type="nucleotide sequence ID" value="NZ_LVYD01000058.1"/>
</dbReference>
<evidence type="ECO:0000256" key="1">
    <source>
        <dbReference type="SAM" id="Phobius"/>
    </source>
</evidence>
<keyword evidence="3" id="KW-0418">Kinase</keyword>
<dbReference type="Proteomes" id="UP000192796">
    <property type="component" value="Unassembled WGS sequence"/>
</dbReference>
<comment type="caution">
    <text evidence="3">The sequence shown here is derived from an EMBL/GenBank/DDBJ whole genome shotgun (WGS) entry which is preliminary data.</text>
</comment>
<feature type="domain" description="Signal transduction histidine kinase internal region" evidence="2">
    <location>
        <begin position="156"/>
        <end position="235"/>
    </location>
</feature>
<gene>
    <name evidence="3" type="ORF">A3860_04535</name>
</gene>
<keyword evidence="1" id="KW-0472">Membrane</keyword>
<evidence type="ECO:0000313" key="3">
    <source>
        <dbReference type="EMBL" id="OQP60996.1"/>
    </source>
</evidence>
<dbReference type="STRING" id="1703345.A3860_04535"/>
<protein>
    <submittedName>
        <fullName evidence="3">Histidine kinase</fullName>
    </submittedName>
</protein>
<dbReference type="SUPFAM" id="SSF55874">
    <property type="entry name" value="ATPase domain of HSP90 chaperone/DNA topoisomerase II/histidine kinase"/>
    <property type="match status" value="1"/>
</dbReference>
<dbReference type="Gene3D" id="3.30.565.10">
    <property type="entry name" value="Histidine kinase-like ATPase, C-terminal domain"/>
    <property type="match status" value="1"/>
</dbReference>
<keyword evidence="1" id="KW-0812">Transmembrane</keyword>
<dbReference type="GO" id="GO:0000155">
    <property type="term" value="F:phosphorelay sensor kinase activity"/>
    <property type="evidence" value="ECO:0007669"/>
    <property type="project" value="InterPro"/>
</dbReference>
<dbReference type="PANTHER" id="PTHR34220:SF7">
    <property type="entry name" value="SENSOR HISTIDINE KINASE YPDA"/>
    <property type="match status" value="1"/>
</dbReference>
<dbReference type="Pfam" id="PF06580">
    <property type="entry name" value="His_kinase"/>
    <property type="match status" value="1"/>
</dbReference>
<sequence length="346" mass="39261">MASSPLGTLKNKSIFAAAWLTWSLMQVKILQDWGFSAKVAVIDSLVSNALLAAITIIIANSLRYYIPKKGKYIYIIIICAVKCGIWSALVKYAMGNIFPGETVYLQFLNKFMPIRFDIALLITCCMALICELYFTLEEQKDSDLRKTDAEKLAREAELYKLRQQLQPHFLFNSLNSISALITIQPAQARKMIQQLSDFLRGTLKKEENLWISLDDELQHLQLYLDIEKVRFGHRLNTAVNSSEAAGKLQLPSMLLQPLVENAIKFGLYDTTEEVTISITVVQENNYLVVSIQNPFDPETSSPKQGTGFGLSSVQRRLYLMFARHDLLNTQHTENQFTTVIKIPQPI</sequence>
<dbReference type="PANTHER" id="PTHR34220">
    <property type="entry name" value="SENSOR HISTIDINE KINASE YPDA"/>
    <property type="match status" value="1"/>
</dbReference>
<keyword evidence="1" id="KW-1133">Transmembrane helix</keyword>
<dbReference type="InterPro" id="IPR050640">
    <property type="entry name" value="Bact_2-comp_sensor_kinase"/>
</dbReference>
<accession>A0A1V9FRW6</accession>
<dbReference type="InterPro" id="IPR010559">
    <property type="entry name" value="Sig_transdc_His_kin_internal"/>
</dbReference>
<proteinExistence type="predicted"/>
<keyword evidence="3" id="KW-0808">Transferase</keyword>
<organism evidence="3 4">
    <name type="scientific">Niastella vici</name>
    <dbReference type="NCBI Taxonomy" id="1703345"/>
    <lineage>
        <taxon>Bacteria</taxon>
        <taxon>Pseudomonadati</taxon>
        <taxon>Bacteroidota</taxon>
        <taxon>Chitinophagia</taxon>
        <taxon>Chitinophagales</taxon>
        <taxon>Chitinophagaceae</taxon>
        <taxon>Niastella</taxon>
    </lineage>
</organism>
<reference evidence="3 4" key="1">
    <citation type="submission" date="2016-03" db="EMBL/GenBank/DDBJ databases">
        <title>Niastella vici sp. nov., isolated from farmland soil.</title>
        <authorList>
            <person name="Chen L."/>
            <person name="Wang D."/>
            <person name="Yang S."/>
            <person name="Wang G."/>
        </authorList>
    </citation>
    <scope>NUCLEOTIDE SEQUENCE [LARGE SCALE GENOMIC DNA]</scope>
    <source>
        <strain evidence="3 4">DJ57</strain>
    </source>
</reference>
<dbReference type="AlphaFoldDB" id="A0A1V9FRW6"/>
<dbReference type="InterPro" id="IPR036890">
    <property type="entry name" value="HATPase_C_sf"/>
</dbReference>
<feature type="transmembrane region" description="Helical" evidence="1">
    <location>
        <begin position="72"/>
        <end position="94"/>
    </location>
</feature>
<dbReference type="EMBL" id="LVYD01000058">
    <property type="protein sequence ID" value="OQP60996.1"/>
    <property type="molecule type" value="Genomic_DNA"/>
</dbReference>
<evidence type="ECO:0000313" key="4">
    <source>
        <dbReference type="Proteomes" id="UP000192796"/>
    </source>
</evidence>
<feature type="transmembrane region" description="Helical" evidence="1">
    <location>
        <begin position="114"/>
        <end position="136"/>
    </location>
</feature>
<name>A0A1V9FRW6_9BACT</name>
<evidence type="ECO:0000259" key="2">
    <source>
        <dbReference type="Pfam" id="PF06580"/>
    </source>
</evidence>
<dbReference type="OrthoDB" id="9792992at2"/>
<dbReference type="GO" id="GO:0016020">
    <property type="term" value="C:membrane"/>
    <property type="evidence" value="ECO:0007669"/>
    <property type="project" value="InterPro"/>
</dbReference>
<keyword evidence="4" id="KW-1185">Reference proteome</keyword>
<feature type="transmembrane region" description="Helical" evidence="1">
    <location>
        <begin position="45"/>
        <end position="65"/>
    </location>
</feature>